<evidence type="ECO:0000313" key="2">
    <source>
        <dbReference type="EMBL" id="KHN88040.1"/>
    </source>
</evidence>
<evidence type="ECO:0000313" key="3">
    <source>
        <dbReference type="Proteomes" id="UP000031036"/>
    </source>
</evidence>
<gene>
    <name evidence="2" type="ORF">Tcan_08884</name>
</gene>
<organism evidence="2 3">
    <name type="scientific">Toxocara canis</name>
    <name type="common">Canine roundworm</name>
    <dbReference type="NCBI Taxonomy" id="6265"/>
    <lineage>
        <taxon>Eukaryota</taxon>
        <taxon>Metazoa</taxon>
        <taxon>Ecdysozoa</taxon>
        <taxon>Nematoda</taxon>
        <taxon>Chromadorea</taxon>
        <taxon>Rhabditida</taxon>
        <taxon>Spirurina</taxon>
        <taxon>Ascaridomorpha</taxon>
        <taxon>Ascaridoidea</taxon>
        <taxon>Toxocaridae</taxon>
        <taxon>Toxocara</taxon>
    </lineage>
</organism>
<evidence type="ECO:0000256" key="1">
    <source>
        <dbReference type="SAM" id="SignalP"/>
    </source>
</evidence>
<keyword evidence="1" id="KW-0732">Signal</keyword>
<protein>
    <submittedName>
        <fullName evidence="2">Uncharacterized protein</fullName>
    </submittedName>
</protein>
<proteinExistence type="predicted"/>
<dbReference type="AlphaFoldDB" id="A0A0B2W493"/>
<dbReference type="Proteomes" id="UP000031036">
    <property type="component" value="Unassembled WGS sequence"/>
</dbReference>
<dbReference type="EMBL" id="JPKZ01000272">
    <property type="protein sequence ID" value="KHN88040.1"/>
    <property type="molecule type" value="Genomic_DNA"/>
</dbReference>
<feature type="chain" id="PRO_5002080751" evidence="1">
    <location>
        <begin position="21"/>
        <end position="155"/>
    </location>
</feature>
<accession>A0A0B2W493</accession>
<feature type="signal peptide" evidence="1">
    <location>
        <begin position="1"/>
        <end position="20"/>
    </location>
</feature>
<sequence length="155" mass="16944">MGADVSLVVCRLFLRTGSLATAPAVSPPEGLQFAHVTLGSAESPRPHHDAFGSNAESRRIGFRATGGQFLYAPNKPNGATGRLDWMMWMSRGVDTARVLWQEICLCQVPTERNFTKLTILMHGLFIAPVAPEVGVRDPQNRLGLWTTPAKWADSD</sequence>
<name>A0A0B2W493_TOXCA</name>
<comment type="caution">
    <text evidence="2">The sequence shown here is derived from an EMBL/GenBank/DDBJ whole genome shotgun (WGS) entry which is preliminary data.</text>
</comment>
<reference evidence="2 3" key="1">
    <citation type="submission" date="2014-11" db="EMBL/GenBank/DDBJ databases">
        <title>Genetic blueprint of the zoonotic pathogen Toxocara canis.</title>
        <authorList>
            <person name="Zhu X.-Q."/>
            <person name="Korhonen P.K."/>
            <person name="Cai H."/>
            <person name="Young N.D."/>
            <person name="Nejsum P."/>
            <person name="von Samson-Himmelstjerna G."/>
            <person name="Boag P.R."/>
            <person name="Tan P."/>
            <person name="Li Q."/>
            <person name="Min J."/>
            <person name="Yang Y."/>
            <person name="Wang X."/>
            <person name="Fang X."/>
            <person name="Hall R.S."/>
            <person name="Hofmann A."/>
            <person name="Sternberg P.W."/>
            <person name="Jex A.R."/>
            <person name="Gasser R.B."/>
        </authorList>
    </citation>
    <scope>NUCLEOTIDE SEQUENCE [LARGE SCALE GENOMIC DNA]</scope>
    <source>
        <strain evidence="2">PN_DK_2014</strain>
    </source>
</reference>
<keyword evidence="3" id="KW-1185">Reference proteome</keyword>